<dbReference type="EMBL" id="LBJM01000064">
    <property type="protein sequence ID" value="RXH37951.1"/>
    <property type="molecule type" value="Genomic_DNA"/>
</dbReference>
<dbReference type="RefSeq" id="WP_128946119.1">
    <property type="nucleotide sequence ID" value="NZ_LBJM01000064.1"/>
</dbReference>
<protein>
    <submittedName>
        <fullName evidence="1">Uncharacterized protein</fullName>
    </submittedName>
</protein>
<reference evidence="1 2" key="1">
    <citation type="submission" date="2015-04" db="EMBL/GenBank/DDBJ databases">
        <title>Comparative genomics of rhizobia nodulating Arachis hypogaea in China.</title>
        <authorList>
            <person name="Li Y."/>
        </authorList>
    </citation>
    <scope>NUCLEOTIDE SEQUENCE [LARGE SCALE GENOMIC DNA]</scope>
    <source>
        <strain evidence="1 2">CCBAU 51787</strain>
    </source>
</reference>
<gene>
    <name evidence="1" type="ORF">XH94_23820</name>
</gene>
<dbReference type="Proteomes" id="UP000290565">
    <property type="component" value="Unassembled WGS sequence"/>
</dbReference>
<name>A0A4Q0SIW8_9BRAD</name>
<accession>A0A4Q0SIW8</accession>
<dbReference type="AlphaFoldDB" id="A0A4Q0SIW8"/>
<organism evidence="1 2">
    <name type="scientific">Bradyrhizobium zhanjiangense</name>
    <dbReference type="NCBI Taxonomy" id="1325107"/>
    <lineage>
        <taxon>Bacteria</taxon>
        <taxon>Pseudomonadati</taxon>
        <taxon>Pseudomonadota</taxon>
        <taxon>Alphaproteobacteria</taxon>
        <taxon>Hyphomicrobiales</taxon>
        <taxon>Nitrobacteraceae</taxon>
        <taxon>Bradyrhizobium</taxon>
    </lineage>
</organism>
<comment type="caution">
    <text evidence="1">The sequence shown here is derived from an EMBL/GenBank/DDBJ whole genome shotgun (WGS) entry which is preliminary data.</text>
</comment>
<proteinExistence type="predicted"/>
<evidence type="ECO:0000313" key="1">
    <source>
        <dbReference type="EMBL" id="RXH37951.1"/>
    </source>
</evidence>
<evidence type="ECO:0000313" key="2">
    <source>
        <dbReference type="Proteomes" id="UP000290565"/>
    </source>
</evidence>
<sequence>MVGKPKLPNWLKFIRDHRRHYIALGRGERRTYIEKLSELTGLSDNSLRRMLAAAGFLEEEGITDLPPGRRLPLGSVENIARIAAYDPSRRRALLDEVWAGTKTIDELATEWETLRDKVRSNAKKRSPMSTERLEDMATAELKRRKLDVDHAKFVSFDKDKDGLQLSRYFDGISGPRLVINLRKGPPVVVFDSRRFGGTAASFMHMRKEFLRNILVAAGLYQTVLVHAPEWDEDIVELKRLARPSLASRILLIGHPASAEK</sequence>